<dbReference type="OrthoDB" id="6468006at2759"/>
<sequence length="123" mass="14162">MTIDELAQEVGISHGSIHAILSDDLKMKRFSAKFVPKLLNPDQMETRQLTAAECFEKAQRTRRFLRQSLQVTRPGCTLTTRRQRCGHQNGTQRPLLDQRNHVTSNPKKSYAHCVFRQRRCGSP</sequence>
<name>A0A4Y2I054_ARAVE</name>
<protein>
    <submittedName>
        <fullName evidence="2">Uncharacterized protein</fullName>
    </submittedName>
</protein>
<feature type="region of interest" description="Disordered" evidence="1">
    <location>
        <begin position="82"/>
        <end position="103"/>
    </location>
</feature>
<dbReference type="Proteomes" id="UP000499080">
    <property type="component" value="Unassembled WGS sequence"/>
</dbReference>
<reference evidence="2 3" key="1">
    <citation type="journal article" date="2019" name="Sci. Rep.">
        <title>Orb-weaving spider Araneus ventricosus genome elucidates the spidroin gene catalogue.</title>
        <authorList>
            <person name="Kono N."/>
            <person name="Nakamura H."/>
            <person name="Ohtoshi R."/>
            <person name="Moran D.A.P."/>
            <person name="Shinohara A."/>
            <person name="Yoshida Y."/>
            <person name="Fujiwara M."/>
            <person name="Mori M."/>
            <person name="Tomita M."/>
            <person name="Arakawa K."/>
        </authorList>
    </citation>
    <scope>NUCLEOTIDE SEQUENCE [LARGE SCALE GENOMIC DNA]</scope>
</reference>
<organism evidence="2 3">
    <name type="scientific">Araneus ventricosus</name>
    <name type="common">Orbweaver spider</name>
    <name type="synonym">Epeira ventricosa</name>
    <dbReference type="NCBI Taxonomy" id="182803"/>
    <lineage>
        <taxon>Eukaryota</taxon>
        <taxon>Metazoa</taxon>
        <taxon>Ecdysozoa</taxon>
        <taxon>Arthropoda</taxon>
        <taxon>Chelicerata</taxon>
        <taxon>Arachnida</taxon>
        <taxon>Araneae</taxon>
        <taxon>Araneomorphae</taxon>
        <taxon>Entelegynae</taxon>
        <taxon>Araneoidea</taxon>
        <taxon>Araneidae</taxon>
        <taxon>Araneus</taxon>
    </lineage>
</organism>
<evidence type="ECO:0000313" key="3">
    <source>
        <dbReference type="Proteomes" id="UP000499080"/>
    </source>
</evidence>
<keyword evidence="3" id="KW-1185">Reference proteome</keyword>
<proteinExistence type="predicted"/>
<dbReference type="EMBL" id="BGPR01104863">
    <property type="protein sequence ID" value="GBM71167.1"/>
    <property type="molecule type" value="Genomic_DNA"/>
</dbReference>
<comment type="caution">
    <text evidence="2">The sequence shown here is derived from an EMBL/GenBank/DDBJ whole genome shotgun (WGS) entry which is preliminary data.</text>
</comment>
<accession>A0A4Y2I054</accession>
<evidence type="ECO:0000256" key="1">
    <source>
        <dbReference type="SAM" id="MobiDB-lite"/>
    </source>
</evidence>
<dbReference type="AlphaFoldDB" id="A0A4Y2I054"/>
<gene>
    <name evidence="2" type="ORF">AVEN_148172_1</name>
</gene>
<evidence type="ECO:0000313" key="2">
    <source>
        <dbReference type="EMBL" id="GBM71167.1"/>
    </source>
</evidence>